<dbReference type="InterPro" id="IPR009351">
    <property type="entry name" value="AlkZ-like"/>
</dbReference>
<evidence type="ECO:0000313" key="2">
    <source>
        <dbReference type="Proteomes" id="UP000237830"/>
    </source>
</evidence>
<evidence type="ECO:0008006" key="3">
    <source>
        <dbReference type="Google" id="ProtNLM"/>
    </source>
</evidence>
<dbReference type="PANTHER" id="PTHR38479:SF2">
    <property type="entry name" value="WINGED HELIX DNA-BINDING DOMAIN-CONTAINING PROTEIN"/>
    <property type="match status" value="1"/>
</dbReference>
<protein>
    <recommendedName>
        <fullName evidence="3">Winged helix DNA-binding domain-containing protein</fullName>
    </recommendedName>
</protein>
<dbReference type="EMBL" id="CP025494">
    <property type="protein sequence ID" value="AVE06534.1"/>
    <property type="molecule type" value="Genomic_DNA"/>
</dbReference>
<dbReference type="Proteomes" id="UP000237830">
    <property type="component" value="Chromosome"/>
</dbReference>
<dbReference type="PANTHER" id="PTHR38479">
    <property type="entry name" value="LMO0824 PROTEIN"/>
    <property type="match status" value="1"/>
</dbReference>
<dbReference type="Pfam" id="PF06224">
    <property type="entry name" value="AlkZ-like"/>
    <property type="match status" value="1"/>
</dbReference>
<name>A0A2L1JDI0_9PSED</name>
<sequence>MSIRTACNGLTDILLREWMVSEHFERLAQATVTQIAQAYVGVYSARPTSWLAVMARNQNLDRKSVLAKENDSELLRIPGMRRSKFLLPGELAGNVFAATRLPLAGHEWRLRDVGLGLDDYRRLLPALITLSTGAAVRLQDIASALELPAPQARALTSVATYDGALVRIPAANHWSNRWLYSAAPEGLLPGDGAPLDRDSLLRDIAGRYVEHYGPVTVDDLAWWLGVSKETARALLQGCAACRVADQMWHSEAGKARLEQFLQREQKPASKQIRFLPAWDPLVMGYAPGSRQRDCLELERIGGYDTAGNGRPVVLIGGRAAATWHTAAKGSKRVIAVDASTLTDQERAAVLEAATVLAEQIGAIHQIENELTA</sequence>
<organism evidence="1 2">
    <name type="scientific">Pseudomonas palleroniana</name>
    <dbReference type="NCBI Taxonomy" id="191390"/>
    <lineage>
        <taxon>Bacteria</taxon>
        <taxon>Pseudomonadati</taxon>
        <taxon>Pseudomonadota</taxon>
        <taxon>Gammaproteobacteria</taxon>
        <taxon>Pseudomonadales</taxon>
        <taxon>Pseudomonadaceae</taxon>
        <taxon>Pseudomonas</taxon>
    </lineage>
</organism>
<accession>A0A2L1JDI0</accession>
<evidence type="ECO:0000313" key="1">
    <source>
        <dbReference type="EMBL" id="AVE06534.1"/>
    </source>
</evidence>
<proteinExistence type="predicted"/>
<gene>
    <name evidence="1" type="ORF">CYL20_18910</name>
</gene>
<dbReference type="RefSeq" id="WP_104995202.1">
    <property type="nucleotide sequence ID" value="NZ_CP025494.1"/>
</dbReference>
<dbReference type="AlphaFoldDB" id="A0A2L1JDI0"/>
<reference evidence="1 2" key="1">
    <citation type="submission" date="2017-12" db="EMBL/GenBank/DDBJ databases">
        <title>Genome sequence of Pseudomonas palleroniana MAB3.</title>
        <authorList>
            <person name="Nascimento F.X."/>
        </authorList>
    </citation>
    <scope>NUCLEOTIDE SEQUENCE [LARGE SCALE GENOMIC DNA]</scope>
    <source>
        <strain evidence="1 2">MAB3</strain>
    </source>
</reference>